<proteinExistence type="inferred from homology"/>
<organism evidence="8 9">
    <name type="scientific">Pseudomonas asplenii</name>
    <dbReference type="NCBI Taxonomy" id="53407"/>
    <lineage>
        <taxon>Bacteria</taxon>
        <taxon>Pseudomonadati</taxon>
        <taxon>Pseudomonadota</taxon>
        <taxon>Gammaproteobacteria</taxon>
        <taxon>Pseudomonadales</taxon>
        <taxon>Pseudomonadaceae</taxon>
        <taxon>Pseudomonas</taxon>
    </lineage>
</organism>
<gene>
    <name evidence="8" type="ORF">PF66_05158</name>
</gene>
<dbReference type="OrthoDB" id="9779041at2"/>
<dbReference type="InterPro" id="IPR016040">
    <property type="entry name" value="NAD(P)-bd_dom"/>
</dbReference>
<dbReference type="STRING" id="50340.PF66_05158"/>
<evidence type="ECO:0000256" key="3">
    <source>
        <dbReference type="ARBA" id="ARBA00009263"/>
    </source>
</evidence>
<dbReference type="Gene3D" id="3.90.25.10">
    <property type="entry name" value="UDP-galactose 4-epimerase, domain 1"/>
    <property type="match status" value="1"/>
</dbReference>
<protein>
    <recommendedName>
        <fullName evidence="4">GDP-mannose 4,6-dehydratase</fullName>
        <ecNumber evidence="4">4.2.1.47</ecNumber>
    </recommendedName>
</protein>
<dbReference type="PANTHER" id="PTHR43715:SF1">
    <property type="entry name" value="GDP-MANNOSE 4,6 DEHYDRATASE"/>
    <property type="match status" value="1"/>
</dbReference>
<dbReference type="InterPro" id="IPR006368">
    <property type="entry name" value="GDP_Man_deHydtase"/>
</dbReference>
<keyword evidence="5 8" id="KW-0456">Lyase</keyword>
<dbReference type="PANTHER" id="PTHR43715">
    <property type="entry name" value="GDP-MANNOSE 4,6-DEHYDRATASE"/>
    <property type="match status" value="1"/>
</dbReference>
<dbReference type="EMBL" id="JSYZ01000020">
    <property type="protein sequence ID" value="KPA88386.1"/>
    <property type="molecule type" value="Genomic_DNA"/>
</dbReference>
<comment type="catalytic activity">
    <reaction evidence="1">
        <text>GDP-alpha-D-mannose = GDP-4-dehydro-alpha-D-rhamnose + H2O</text>
        <dbReference type="Rhea" id="RHEA:23820"/>
        <dbReference type="ChEBI" id="CHEBI:15377"/>
        <dbReference type="ChEBI" id="CHEBI:57527"/>
        <dbReference type="ChEBI" id="CHEBI:57964"/>
        <dbReference type="EC" id="4.2.1.47"/>
    </reaction>
</comment>
<dbReference type="Pfam" id="PF16363">
    <property type="entry name" value="GDP_Man_Dehyd"/>
    <property type="match status" value="1"/>
</dbReference>
<dbReference type="CDD" id="cd05260">
    <property type="entry name" value="GDP_MD_SDR_e"/>
    <property type="match status" value="1"/>
</dbReference>
<evidence type="ECO:0000259" key="7">
    <source>
        <dbReference type="Pfam" id="PF16363"/>
    </source>
</evidence>
<evidence type="ECO:0000313" key="9">
    <source>
        <dbReference type="Proteomes" id="UP000037931"/>
    </source>
</evidence>
<dbReference type="PATRIC" id="fig|50340.43.peg.2867"/>
<dbReference type="Proteomes" id="UP000037931">
    <property type="component" value="Unassembled WGS sequence"/>
</dbReference>
<dbReference type="SUPFAM" id="SSF51735">
    <property type="entry name" value="NAD(P)-binding Rossmann-fold domains"/>
    <property type="match status" value="1"/>
</dbReference>
<dbReference type="InterPro" id="IPR036291">
    <property type="entry name" value="NAD(P)-bd_dom_sf"/>
</dbReference>
<evidence type="ECO:0000256" key="5">
    <source>
        <dbReference type="ARBA" id="ARBA00023239"/>
    </source>
</evidence>
<sequence>MEYPERTALICGVSGQDGAYLAKFLLDKGYAVWGTSRDAQGSSFGNLVRLGILPQLKLLSMVPEDFRSVFMALKRSQPDEVYFLAGQSSVGLSFEQPAETIQSITLGTLNMLEACRMIERPIRFYQAGSSECFGDTNGEPASEKTSFHPRSPYAVAKSSAFWLVDNYREAYNLFACTGILFNHESALRPLRFVTQKIVTTAKRIASGSDERLTLGRLDIARDWGAASEYVDAMWRMLQCEQPSDFVIATGRTHTLEAFVSEAFAQLGLDWTAYVDQSEAFFRPTDLLVSRADPSKAEQVLGWKAQATMSDVIASMLSAA</sequence>
<name>A0A0M9GDG0_9PSED</name>
<dbReference type="AlphaFoldDB" id="A0A0M9GDG0"/>
<evidence type="ECO:0000313" key="8">
    <source>
        <dbReference type="EMBL" id="KPA88386.1"/>
    </source>
</evidence>
<feature type="domain" description="NAD(P)-binding" evidence="7">
    <location>
        <begin position="9"/>
        <end position="315"/>
    </location>
</feature>
<evidence type="ECO:0000256" key="4">
    <source>
        <dbReference type="ARBA" id="ARBA00011989"/>
    </source>
</evidence>
<dbReference type="GO" id="GO:0008446">
    <property type="term" value="F:GDP-mannose 4,6-dehydratase activity"/>
    <property type="evidence" value="ECO:0007669"/>
    <property type="project" value="UniProtKB-EC"/>
</dbReference>
<keyword evidence="9" id="KW-1185">Reference proteome</keyword>
<accession>A0A0M9GDG0</accession>
<evidence type="ECO:0000256" key="6">
    <source>
        <dbReference type="ARBA" id="ARBA00059383"/>
    </source>
</evidence>
<dbReference type="GO" id="GO:0042351">
    <property type="term" value="P:'de novo' GDP-L-fucose biosynthetic process"/>
    <property type="evidence" value="ECO:0007669"/>
    <property type="project" value="TreeGrafter"/>
</dbReference>
<comment type="cofactor">
    <cofactor evidence="2">
        <name>NADP(+)</name>
        <dbReference type="ChEBI" id="CHEBI:58349"/>
    </cofactor>
</comment>
<dbReference type="FunFam" id="3.40.50.720:FF:000924">
    <property type="entry name" value="GDP-mannose 4,6 dehydratase"/>
    <property type="match status" value="1"/>
</dbReference>
<reference evidence="8 9" key="1">
    <citation type="journal article" date="2015" name="PLoS ONE">
        <title>Rice-Infecting Pseudomonas Genomes Are Highly Accessorized and Harbor Multiple Putative Virulence Mechanisms to Cause Sheath Brown Rot.</title>
        <authorList>
            <person name="Quibod I.L."/>
            <person name="Grande G."/>
            <person name="Oreiro E.G."/>
            <person name="Borja F.N."/>
            <person name="Dossa G.S."/>
            <person name="Mauleon R."/>
            <person name="Cruz C.V."/>
            <person name="Oliva R."/>
        </authorList>
    </citation>
    <scope>NUCLEOTIDE SEQUENCE [LARGE SCALE GENOMIC DNA]</scope>
    <source>
        <strain evidence="8 9">IRRI 6609</strain>
    </source>
</reference>
<comment type="similarity">
    <text evidence="3">Belongs to the NAD(P)-dependent epimerase/dehydratase family. GDP-mannose 4,6-dehydratase subfamily.</text>
</comment>
<comment type="caution">
    <text evidence="8">The sequence shown here is derived from an EMBL/GenBank/DDBJ whole genome shotgun (WGS) entry which is preliminary data.</text>
</comment>
<evidence type="ECO:0000256" key="2">
    <source>
        <dbReference type="ARBA" id="ARBA00001937"/>
    </source>
</evidence>
<comment type="function">
    <text evidence="6">Catalyzes the conversion of GDP-D-mannose to GDP-4-dehydro-6-deoxy-D-mannose.</text>
</comment>
<dbReference type="Gene3D" id="3.40.50.720">
    <property type="entry name" value="NAD(P)-binding Rossmann-like Domain"/>
    <property type="match status" value="1"/>
</dbReference>
<dbReference type="EC" id="4.2.1.47" evidence="4"/>
<evidence type="ECO:0000256" key="1">
    <source>
        <dbReference type="ARBA" id="ARBA00000188"/>
    </source>
</evidence>